<dbReference type="RefSeq" id="WP_141641426.1">
    <property type="nucleotide sequence ID" value="NZ_VIFM01000015.1"/>
</dbReference>
<comment type="caution">
    <text evidence="2">The sequence shown here is derived from an EMBL/GenBank/DDBJ whole genome shotgun (WGS) entry which is preliminary data.</text>
</comment>
<name>A0A540X6X0_9BACT</name>
<dbReference type="AlphaFoldDB" id="A0A540X6X0"/>
<evidence type="ECO:0000313" key="3">
    <source>
        <dbReference type="Proteomes" id="UP000315369"/>
    </source>
</evidence>
<dbReference type="Gene3D" id="3.40.30.10">
    <property type="entry name" value="Glutaredoxin"/>
    <property type="match status" value="1"/>
</dbReference>
<dbReference type="CDD" id="cd02947">
    <property type="entry name" value="TRX_family"/>
    <property type="match status" value="1"/>
</dbReference>
<dbReference type="GO" id="GO:0006950">
    <property type="term" value="P:response to stress"/>
    <property type="evidence" value="ECO:0007669"/>
    <property type="project" value="UniProtKB-ARBA"/>
</dbReference>
<keyword evidence="3" id="KW-1185">Reference proteome</keyword>
<feature type="domain" description="Thioredoxin" evidence="1">
    <location>
        <begin position="20"/>
        <end position="144"/>
    </location>
</feature>
<evidence type="ECO:0000259" key="1">
    <source>
        <dbReference type="PROSITE" id="PS51352"/>
    </source>
</evidence>
<dbReference type="Proteomes" id="UP000315369">
    <property type="component" value="Unassembled WGS sequence"/>
</dbReference>
<protein>
    <submittedName>
        <fullName evidence="2">Thioredoxin</fullName>
    </submittedName>
</protein>
<dbReference type="InterPro" id="IPR011990">
    <property type="entry name" value="TPR-like_helical_dom_sf"/>
</dbReference>
<dbReference type="InterPro" id="IPR013766">
    <property type="entry name" value="Thioredoxin_domain"/>
</dbReference>
<dbReference type="EMBL" id="VIFM01000015">
    <property type="protein sequence ID" value="TQF16952.1"/>
    <property type="molecule type" value="Genomic_DNA"/>
</dbReference>
<sequence>MTMRPVLGVLLLLWGCASSSPSTQRANPKSGPAFIENDWERALREAREKQRPLFVETWAPWCQSCRSMRSTVLTSPALGEQEGRFVWLAIDTDAPANEAFLQRYPVDTWPTVLILEPEQGAVLVRSLGGVSVPQLLGLLAQGEQAFQRGRAGGEELARADGLALTGHHAEAAAAYQQAVAHWTPEDSRRASAAVSWLKSLLAMGDTVSCMRVAAQELRRLPRVDDRTRVLYVGMGCALDAKTDEARALREQLAQEAARAREAPEGTLTPALRSSLYEVGCEAHEASGDEASMRELAETWWHFLEEQATRARSAEERAALDSHRVMAVALLARPEAALSRLERSERELPEDYNPPARLATLHLMAGQHERALAASERALSLAKGASRGTVLAGQARILSASGKRAQAEALLTQALNELEQASVPKNHLQRQVLERVLSQLRAEGDPPSP</sequence>
<dbReference type="Gene3D" id="1.25.40.10">
    <property type="entry name" value="Tetratricopeptide repeat domain"/>
    <property type="match status" value="1"/>
</dbReference>
<dbReference type="PROSITE" id="PS51352">
    <property type="entry name" value="THIOREDOXIN_2"/>
    <property type="match status" value="1"/>
</dbReference>
<dbReference type="Pfam" id="PF13899">
    <property type="entry name" value="Thioredoxin_7"/>
    <property type="match status" value="1"/>
</dbReference>
<proteinExistence type="predicted"/>
<dbReference type="OrthoDB" id="5378915at2"/>
<evidence type="ECO:0000313" key="2">
    <source>
        <dbReference type="EMBL" id="TQF16952.1"/>
    </source>
</evidence>
<dbReference type="SUPFAM" id="SSF48452">
    <property type="entry name" value="TPR-like"/>
    <property type="match status" value="1"/>
</dbReference>
<dbReference type="InterPro" id="IPR036249">
    <property type="entry name" value="Thioredoxin-like_sf"/>
</dbReference>
<dbReference type="SUPFAM" id="SSF52833">
    <property type="entry name" value="Thioredoxin-like"/>
    <property type="match status" value="1"/>
</dbReference>
<gene>
    <name evidence="2" type="ORF">FJV41_05915</name>
</gene>
<organism evidence="2 3">
    <name type="scientific">Myxococcus llanfairpwllgwyngyllgogerychwyrndrobwllllantysiliogogogochensis</name>
    <dbReference type="NCBI Taxonomy" id="2590453"/>
    <lineage>
        <taxon>Bacteria</taxon>
        <taxon>Pseudomonadati</taxon>
        <taxon>Myxococcota</taxon>
        <taxon>Myxococcia</taxon>
        <taxon>Myxococcales</taxon>
        <taxon>Cystobacterineae</taxon>
        <taxon>Myxococcaceae</taxon>
        <taxon>Myxococcus</taxon>
    </lineage>
</organism>
<reference evidence="2 3" key="1">
    <citation type="submission" date="2019-06" db="EMBL/GenBank/DDBJ databases">
        <authorList>
            <person name="Livingstone P."/>
            <person name="Whitworth D."/>
        </authorList>
    </citation>
    <scope>NUCLEOTIDE SEQUENCE [LARGE SCALE GENOMIC DNA]</scope>
    <source>
        <strain evidence="2 3">AM401</strain>
    </source>
</reference>
<accession>A0A540X6X0</accession>